<comment type="caution">
    <text evidence="2">The sequence shown here is derived from an EMBL/GenBank/DDBJ whole genome shotgun (WGS) entry which is preliminary data.</text>
</comment>
<organism evidence="2 3">
    <name type="scientific">Pseudophaeobacter arcticus</name>
    <dbReference type="NCBI Taxonomy" id="385492"/>
    <lineage>
        <taxon>Bacteria</taxon>
        <taxon>Pseudomonadati</taxon>
        <taxon>Pseudomonadota</taxon>
        <taxon>Alphaproteobacteria</taxon>
        <taxon>Rhodobacterales</taxon>
        <taxon>Paracoccaceae</taxon>
        <taxon>Pseudophaeobacter</taxon>
    </lineage>
</organism>
<evidence type="ECO:0000313" key="2">
    <source>
        <dbReference type="EMBL" id="GAA6195351.1"/>
    </source>
</evidence>
<evidence type="ECO:0000313" key="3">
    <source>
        <dbReference type="Proteomes" id="UP001441944"/>
    </source>
</evidence>
<feature type="domain" description="DUF6455" evidence="1">
    <location>
        <begin position="1"/>
        <end position="95"/>
    </location>
</feature>
<name>A0ABQ0AHK8_9RHOB</name>
<gene>
    <name evidence="2" type="ORF">NBRC116598_07950</name>
</gene>
<sequence>MHPLGDAMLHLQLMARMGKHLGADLAEAFATGKISAEDWAEMITSCRGCDAPENCKRLLDRQDGQDMQHGAERPEGSVEPPVYCCNAARLLRLRADCN</sequence>
<dbReference type="Proteomes" id="UP001441944">
    <property type="component" value="Unassembled WGS sequence"/>
</dbReference>
<dbReference type="InterPro" id="IPR045601">
    <property type="entry name" value="DUF6455"/>
</dbReference>
<dbReference type="Pfam" id="PF20056">
    <property type="entry name" value="DUF6455"/>
    <property type="match status" value="1"/>
</dbReference>
<keyword evidence="3" id="KW-1185">Reference proteome</keyword>
<protein>
    <recommendedName>
        <fullName evidence="1">DUF6455 domain-containing protein</fullName>
    </recommendedName>
</protein>
<proteinExistence type="predicted"/>
<reference evidence="2 3" key="1">
    <citation type="submission" date="2024-04" db="EMBL/GenBank/DDBJ databases">
        <title>Draft genome sequence of Pseudophaeobacter arcticus NBRC 116598.</title>
        <authorList>
            <person name="Miyakawa T."/>
            <person name="Kusuya Y."/>
            <person name="Miura T."/>
        </authorList>
    </citation>
    <scope>NUCLEOTIDE SEQUENCE [LARGE SCALE GENOMIC DNA]</scope>
    <source>
        <strain evidence="2 3">SU-CL00105</strain>
    </source>
</reference>
<evidence type="ECO:0000259" key="1">
    <source>
        <dbReference type="Pfam" id="PF20056"/>
    </source>
</evidence>
<accession>A0ABQ0AHK8</accession>
<dbReference type="EMBL" id="BAABWU010000002">
    <property type="protein sequence ID" value="GAA6195351.1"/>
    <property type="molecule type" value="Genomic_DNA"/>
</dbReference>
<dbReference type="RefSeq" id="WP_353397238.1">
    <property type="nucleotide sequence ID" value="NZ_BAABWU010000002.1"/>
</dbReference>